<organism evidence="10 11">
    <name type="scientific">Hyaloscypha hepaticicola</name>
    <dbReference type="NCBI Taxonomy" id="2082293"/>
    <lineage>
        <taxon>Eukaryota</taxon>
        <taxon>Fungi</taxon>
        <taxon>Dikarya</taxon>
        <taxon>Ascomycota</taxon>
        <taxon>Pezizomycotina</taxon>
        <taxon>Leotiomycetes</taxon>
        <taxon>Helotiales</taxon>
        <taxon>Hyaloscyphaceae</taxon>
        <taxon>Hyaloscypha</taxon>
    </lineage>
</organism>
<evidence type="ECO:0000256" key="5">
    <source>
        <dbReference type="ARBA" id="ARBA00023242"/>
    </source>
</evidence>
<dbReference type="InterPro" id="IPR050720">
    <property type="entry name" value="Engrailed_Homeobox_TFs"/>
</dbReference>
<dbReference type="GO" id="GO:0016586">
    <property type="term" value="C:RSC-type complex"/>
    <property type="evidence" value="ECO:0007669"/>
    <property type="project" value="TreeGrafter"/>
</dbReference>
<dbReference type="PANTHER" id="PTHR24341">
    <property type="entry name" value="HOMEOBOX PROTEIN ENGRAILED"/>
    <property type="match status" value="1"/>
</dbReference>
<evidence type="ECO:0000256" key="6">
    <source>
        <dbReference type="PROSITE-ProRule" id="PRU00108"/>
    </source>
</evidence>
<evidence type="ECO:0000256" key="1">
    <source>
        <dbReference type="ARBA" id="ARBA00004123"/>
    </source>
</evidence>
<feature type="domain" description="Homeobox" evidence="9">
    <location>
        <begin position="52"/>
        <end position="112"/>
    </location>
</feature>
<comment type="subcellular location">
    <subcellularLocation>
        <location evidence="1 6 7">Nucleus</location>
    </subcellularLocation>
</comment>
<reference evidence="10 11" key="1">
    <citation type="submission" date="2016-05" db="EMBL/GenBank/DDBJ databases">
        <title>A degradative enzymes factory behind the ericoid mycorrhizal symbiosis.</title>
        <authorList>
            <consortium name="DOE Joint Genome Institute"/>
            <person name="Martino E."/>
            <person name="Morin E."/>
            <person name="Grelet G."/>
            <person name="Kuo A."/>
            <person name="Kohler A."/>
            <person name="Daghino S."/>
            <person name="Barry K."/>
            <person name="Choi C."/>
            <person name="Cichocki N."/>
            <person name="Clum A."/>
            <person name="Copeland A."/>
            <person name="Hainaut M."/>
            <person name="Haridas S."/>
            <person name="Labutti K."/>
            <person name="Lindquist E."/>
            <person name="Lipzen A."/>
            <person name="Khouja H.-R."/>
            <person name="Murat C."/>
            <person name="Ohm R."/>
            <person name="Olson A."/>
            <person name="Spatafora J."/>
            <person name="Veneault-Fourrey C."/>
            <person name="Henrissat B."/>
            <person name="Grigoriev I."/>
            <person name="Martin F."/>
            <person name="Perotto S."/>
        </authorList>
    </citation>
    <scope>NUCLEOTIDE SEQUENCE [LARGE SCALE GENOMIC DNA]</scope>
    <source>
        <strain evidence="10 11">UAMH 7357</strain>
    </source>
</reference>
<dbReference type="Pfam" id="PF00046">
    <property type="entry name" value="Homeodomain"/>
    <property type="match status" value="1"/>
</dbReference>
<gene>
    <name evidence="10" type="ORF">NA56DRAFT_664629</name>
</gene>
<dbReference type="Proteomes" id="UP000235672">
    <property type="component" value="Unassembled WGS sequence"/>
</dbReference>
<dbReference type="EMBL" id="KZ613521">
    <property type="protein sequence ID" value="PMD14552.1"/>
    <property type="molecule type" value="Genomic_DNA"/>
</dbReference>
<dbReference type="InterPro" id="IPR017970">
    <property type="entry name" value="Homeobox_CS"/>
</dbReference>
<evidence type="ECO:0000256" key="7">
    <source>
        <dbReference type="RuleBase" id="RU000682"/>
    </source>
</evidence>
<dbReference type="OrthoDB" id="6159439at2759"/>
<keyword evidence="4 6" id="KW-0371">Homeobox</keyword>
<feature type="region of interest" description="Disordered" evidence="8">
    <location>
        <begin position="270"/>
        <end position="295"/>
    </location>
</feature>
<dbReference type="AlphaFoldDB" id="A0A2J6PKH9"/>
<dbReference type="SUPFAM" id="SSF46689">
    <property type="entry name" value="Homeodomain-like"/>
    <property type="match status" value="1"/>
</dbReference>
<comment type="similarity">
    <text evidence="2">Belongs to the engrailed homeobox family.</text>
</comment>
<dbReference type="STRING" id="1745343.A0A2J6PKH9"/>
<evidence type="ECO:0000259" key="9">
    <source>
        <dbReference type="PROSITE" id="PS50071"/>
    </source>
</evidence>
<dbReference type="InterPro" id="IPR001356">
    <property type="entry name" value="HD"/>
</dbReference>
<dbReference type="SMART" id="SM00389">
    <property type="entry name" value="HOX"/>
    <property type="match status" value="1"/>
</dbReference>
<dbReference type="Gene3D" id="1.10.10.60">
    <property type="entry name" value="Homeodomain-like"/>
    <property type="match status" value="1"/>
</dbReference>
<name>A0A2J6PKH9_9HELO</name>
<evidence type="ECO:0000256" key="2">
    <source>
        <dbReference type="ARBA" id="ARBA00010896"/>
    </source>
</evidence>
<dbReference type="PROSITE" id="PS00027">
    <property type="entry name" value="HOMEOBOX_1"/>
    <property type="match status" value="1"/>
</dbReference>
<dbReference type="GO" id="GO:0003677">
    <property type="term" value="F:DNA binding"/>
    <property type="evidence" value="ECO:0007669"/>
    <property type="project" value="UniProtKB-UniRule"/>
</dbReference>
<proteinExistence type="inferred from homology"/>
<evidence type="ECO:0000256" key="8">
    <source>
        <dbReference type="SAM" id="MobiDB-lite"/>
    </source>
</evidence>
<sequence>MATQYFEPSYQQHQQQHQHFSHSEQMHLLSAHYADMQSYAMAQQQTALPAAPRTNETKPRLGKDEVDILEREFKKNPKPTTQTKRQFAEDMGVELARINNWFQNRRAKRKQEKKQEAYEAGQAQDAMGQYSEPSSPDFNYGNGNNGYFSDSHLMPVQQPTAPFGLQSGPPPPVAPYNPQYSDPSTASMESLHRTLAVAHTVSEHDEYHNFVDHDSLHSFGSGSLVHDVANSDRAHFPSPDDSVVHFDGAQYAYPPTFANNLYGSQIELAPAPQEHPTPTLFSAYPTSSEDEASAPQAVTAFPSQLLTHFDGLPHHPNSVHSDSQSPETSSASTIATGFHDIAESDETCTSPPAPSIPFRSPPPMDIASRRKKVQHKPAALVADTLRRPSMGPRTVSHADGFRRPMDSPVSSPMRRIVSAGGNRFVLSGRVSKSGVESAQRSPINLGNFPESFMEQNYHTIRLPPSLTAGSSLNSSLAPPTPMSPRGEMTLVKRDTSRSTASPNEGSMNFVFNAGTGGFTTMEGDQNLASPPETPQPQMAMHPSAQNWSTMEFSEKPWTFEVPDDALYTPAHESFPSELHMPQPSYLSMSQPVTPAFGQFNPNFMFAHEGDSPQYTLSTQHQSEYTFPDAHYMSPMTKQKTFQFSHTTPADFSTEK</sequence>
<dbReference type="PROSITE" id="PS50071">
    <property type="entry name" value="HOMEOBOX_2"/>
    <property type="match status" value="1"/>
</dbReference>
<feature type="region of interest" description="Disordered" evidence="8">
    <location>
        <begin position="344"/>
        <end position="412"/>
    </location>
</feature>
<feature type="region of interest" description="Disordered" evidence="8">
    <location>
        <begin position="308"/>
        <end position="332"/>
    </location>
</feature>
<keyword evidence="11" id="KW-1185">Reference proteome</keyword>
<feature type="DNA-binding region" description="Homeobox" evidence="6">
    <location>
        <begin position="54"/>
        <end position="113"/>
    </location>
</feature>
<evidence type="ECO:0000256" key="3">
    <source>
        <dbReference type="ARBA" id="ARBA00023125"/>
    </source>
</evidence>
<feature type="compositionally biased region" description="Pro residues" evidence="8">
    <location>
        <begin position="351"/>
        <end position="364"/>
    </location>
</feature>
<feature type="compositionally biased region" description="Polar residues" evidence="8">
    <location>
        <begin position="318"/>
        <end position="332"/>
    </location>
</feature>
<dbReference type="CDD" id="cd00086">
    <property type="entry name" value="homeodomain"/>
    <property type="match status" value="1"/>
</dbReference>
<accession>A0A2J6PKH9</accession>
<protein>
    <recommendedName>
        <fullName evidence="9">Homeobox domain-containing protein</fullName>
    </recommendedName>
</protein>
<evidence type="ECO:0000313" key="10">
    <source>
        <dbReference type="EMBL" id="PMD14552.1"/>
    </source>
</evidence>
<keyword evidence="3 6" id="KW-0238">DNA-binding</keyword>
<dbReference type="GO" id="GO:0000981">
    <property type="term" value="F:DNA-binding transcription factor activity, RNA polymerase II-specific"/>
    <property type="evidence" value="ECO:0007669"/>
    <property type="project" value="InterPro"/>
</dbReference>
<evidence type="ECO:0000256" key="4">
    <source>
        <dbReference type="ARBA" id="ARBA00023155"/>
    </source>
</evidence>
<dbReference type="InterPro" id="IPR009057">
    <property type="entry name" value="Homeodomain-like_sf"/>
</dbReference>
<keyword evidence="5 6" id="KW-0539">Nucleus</keyword>
<evidence type="ECO:0000313" key="11">
    <source>
        <dbReference type="Proteomes" id="UP000235672"/>
    </source>
</evidence>
<dbReference type="PANTHER" id="PTHR24341:SF6">
    <property type="entry name" value="HOMEOBOX PROTEIN INVECTED"/>
    <property type="match status" value="1"/>
</dbReference>